<evidence type="ECO:0000313" key="3">
    <source>
        <dbReference type="Proteomes" id="UP001575652"/>
    </source>
</evidence>
<dbReference type="Proteomes" id="UP001575652">
    <property type="component" value="Unassembled WGS sequence"/>
</dbReference>
<organism evidence="2 3">
    <name type="scientific">Arthrobacter halodurans</name>
    <dbReference type="NCBI Taxonomy" id="516699"/>
    <lineage>
        <taxon>Bacteria</taxon>
        <taxon>Bacillati</taxon>
        <taxon>Actinomycetota</taxon>
        <taxon>Actinomycetes</taxon>
        <taxon>Micrococcales</taxon>
        <taxon>Micrococcaceae</taxon>
        <taxon>Arthrobacter</taxon>
    </lineage>
</organism>
<dbReference type="PANTHER" id="PTHR36151">
    <property type="entry name" value="BLR2777 PROTEIN"/>
    <property type="match status" value="1"/>
</dbReference>
<evidence type="ECO:0000259" key="1">
    <source>
        <dbReference type="Pfam" id="PF09995"/>
    </source>
</evidence>
<sequence>MRGIADVAPEAVLLAGAGRALLLQLALPPVGRGVVRHSDFAADPLKRLHGTLRYIYALTNGTPAQAAAARAWVERAHEPVHGTARDGGPAYDAHDPRLQLWVAATLYDSATLVREAVLPPLGEDEAERLYRDYALLATALRMPPDLWPPTREDFARYRDGVIAELSVDDEVARAGRDLLAARNAPRWVRAAMPLARLLTAGFLPGRLRGPFGLAWSPRRERAFRAALAVVRVVYPRLPRAVRHAPMRHYLRAA</sequence>
<proteinExistence type="predicted"/>
<evidence type="ECO:0000313" key="2">
    <source>
        <dbReference type="EMBL" id="MFB0833566.1"/>
    </source>
</evidence>
<dbReference type="EMBL" id="JBHDLJ010000002">
    <property type="protein sequence ID" value="MFB0833566.1"/>
    <property type="molecule type" value="Genomic_DNA"/>
</dbReference>
<accession>A0ABV4UJ38</accession>
<feature type="domain" description="ER-bound oxygenase mpaB/mpaB'/Rubber oxygenase catalytic" evidence="1">
    <location>
        <begin position="10"/>
        <end position="231"/>
    </location>
</feature>
<dbReference type="PANTHER" id="PTHR36151:SF3">
    <property type="entry name" value="ER-BOUND OXYGENASE MPAB_MPAB'_RUBBER OXYGENASE CATALYTIC DOMAIN-CONTAINING PROTEIN"/>
    <property type="match status" value="1"/>
</dbReference>
<comment type="caution">
    <text evidence="2">The sequence shown here is derived from an EMBL/GenBank/DDBJ whole genome shotgun (WGS) entry which is preliminary data.</text>
</comment>
<keyword evidence="3" id="KW-1185">Reference proteome</keyword>
<dbReference type="Pfam" id="PF09995">
    <property type="entry name" value="MPAB_Lcp_cat"/>
    <property type="match status" value="1"/>
</dbReference>
<keyword evidence="2" id="KW-0560">Oxidoreductase</keyword>
<protein>
    <submittedName>
        <fullName evidence="2">Oxygenase MpaB family protein</fullName>
        <ecNumber evidence="2">1.-.-.-</ecNumber>
    </submittedName>
</protein>
<reference evidence="2 3" key="1">
    <citation type="submission" date="2024-09" db="EMBL/GenBank/DDBJ databases">
        <authorList>
            <person name="Salinas-Garcia M.A."/>
            <person name="Prieme A."/>
        </authorList>
    </citation>
    <scope>NUCLEOTIDE SEQUENCE [LARGE SCALE GENOMIC DNA]</scope>
    <source>
        <strain evidence="2 3">DSM 21081</strain>
    </source>
</reference>
<dbReference type="RefSeq" id="WP_373970735.1">
    <property type="nucleotide sequence ID" value="NZ_JBHDLJ010000002.1"/>
</dbReference>
<dbReference type="InterPro" id="IPR018713">
    <property type="entry name" value="MPAB/Lcp_cat_dom"/>
</dbReference>
<name>A0ABV4UJ38_9MICC</name>
<gene>
    <name evidence="2" type="ORF">ACETWP_03115</name>
</gene>
<dbReference type="EC" id="1.-.-.-" evidence="2"/>
<dbReference type="GO" id="GO:0016491">
    <property type="term" value="F:oxidoreductase activity"/>
    <property type="evidence" value="ECO:0007669"/>
    <property type="project" value="UniProtKB-KW"/>
</dbReference>